<dbReference type="Proteomes" id="UP000799439">
    <property type="component" value="Unassembled WGS sequence"/>
</dbReference>
<evidence type="ECO:0000313" key="2">
    <source>
        <dbReference type="Proteomes" id="UP000799439"/>
    </source>
</evidence>
<accession>A0A9P4IW32</accession>
<comment type="caution">
    <text evidence="1">The sequence shown here is derived from an EMBL/GenBank/DDBJ whole genome shotgun (WGS) entry which is preliminary data.</text>
</comment>
<name>A0A9P4IW32_9PEZI</name>
<organism evidence="1 2">
    <name type="scientific">Myriangium duriaei CBS 260.36</name>
    <dbReference type="NCBI Taxonomy" id="1168546"/>
    <lineage>
        <taxon>Eukaryota</taxon>
        <taxon>Fungi</taxon>
        <taxon>Dikarya</taxon>
        <taxon>Ascomycota</taxon>
        <taxon>Pezizomycotina</taxon>
        <taxon>Dothideomycetes</taxon>
        <taxon>Dothideomycetidae</taxon>
        <taxon>Myriangiales</taxon>
        <taxon>Myriangiaceae</taxon>
        <taxon>Myriangium</taxon>
    </lineage>
</organism>
<protein>
    <submittedName>
        <fullName evidence="1">Uncharacterized protein</fullName>
    </submittedName>
</protein>
<keyword evidence="2" id="KW-1185">Reference proteome</keyword>
<proteinExistence type="predicted"/>
<dbReference type="AlphaFoldDB" id="A0A9P4IW32"/>
<reference evidence="1" key="1">
    <citation type="journal article" date="2020" name="Stud. Mycol.">
        <title>101 Dothideomycetes genomes: a test case for predicting lifestyles and emergence of pathogens.</title>
        <authorList>
            <person name="Haridas S."/>
            <person name="Albert R."/>
            <person name="Binder M."/>
            <person name="Bloem J."/>
            <person name="Labutti K."/>
            <person name="Salamov A."/>
            <person name="Andreopoulos B."/>
            <person name="Baker S."/>
            <person name="Barry K."/>
            <person name="Bills G."/>
            <person name="Bluhm B."/>
            <person name="Cannon C."/>
            <person name="Castanera R."/>
            <person name="Culley D."/>
            <person name="Daum C."/>
            <person name="Ezra D."/>
            <person name="Gonzalez J."/>
            <person name="Henrissat B."/>
            <person name="Kuo A."/>
            <person name="Liang C."/>
            <person name="Lipzen A."/>
            <person name="Lutzoni F."/>
            <person name="Magnuson J."/>
            <person name="Mondo S."/>
            <person name="Nolan M."/>
            <person name="Ohm R."/>
            <person name="Pangilinan J."/>
            <person name="Park H.-J."/>
            <person name="Ramirez L."/>
            <person name="Alfaro M."/>
            <person name="Sun H."/>
            <person name="Tritt A."/>
            <person name="Yoshinaga Y."/>
            <person name="Zwiers L.-H."/>
            <person name="Turgeon B."/>
            <person name="Goodwin S."/>
            <person name="Spatafora J."/>
            <person name="Crous P."/>
            <person name="Grigoriev I."/>
        </authorList>
    </citation>
    <scope>NUCLEOTIDE SEQUENCE</scope>
    <source>
        <strain evidence="1">CBS 260.36</strain>
    </source>
</reference>
<sequence>MNIALSQMFAFTSFRVLKRFYLLSNRDEVAIVCESKRLQTVFFSAFPCLLDCNFQIGGHLGISGLVALGQTFRNLESVMFPGAYDVLELESVVTPLFPELTDLGLDEIVCEDPTSILEAERVSRILHRHAPQARLSLYDQTDIFGSWVRQELQRLQWNDIRFNQGV</sequence>
<evidence type="ECO:0000313" key="1">
    <source>
        <dbReference type="EMBL" id="KAF2147934.1"/>
    </source>
</evidence>
<dbReference type="EMBL" id="ML996094">
    <property type="protein sequence ID" value="KAF2147934.1"/>
    <property type="molecule type" value="Genomic_DNA"/>
</dbReference>
<gene>
    <name evidence="1" type="ORF">K461DRAFT_283071</name>
</gene>